<comment type="caution">
    <text evidence="2">The sequence shown here is derived from an EMBL/GenBank/DDBJ whole genome shotgun (WGS) entry which is preliminary data.</text>
</comment>
<dbReference type="Proteomes" id="UP000263993">
    <property type="component" value="Unassembled WGS sequence"/>
</dbReference>
<dbReference type="OrthoDB" id="8450295at2"/>
<keyword evidence="3" id="KW-1185">Reference proteome</keyword>
<gene>
    <name evidence="2" type="ORF">DXH78_00755</name>
</gene>
<keyword evidence="1" id="KW-0472">Membrane</keyword>
<feature type="transmembrane region" description="Helical" evidence="1">
    <location>
        <begin position="21"/>
        <end position="39"/>
    </location>
</feature>
<feature type="transmembrane region" description="Helical" evidence="1">
    <location>
        <begin position="54"/>
        <end position="76"/>
    </location>
</feature>
<name>A0A371B6M1_9BRAD</name>
<protein>
    <submittedName>
        <fullName evidence="2">Uncharacterized protein</fullName>
    </submittedName>
</protein>
<sequence>MRLTDIAEGAVSGLVARYVRRAILLALIGACVLVALYYVNSAASLALAAQYGPLYARLIMAGIYAVAGLIAFTVFYTTRNRALTQQGASSGATGLLSSPRNMQIAMLVEAVMLGYTLARKSGKGIL</sequence>
<dbReference type="RefSeq" id="WP_115515272.1">
    <property type="nucleotide sequence ID" value="NZ_QRGO01000001.1"/>
</dbReference>
<evidence type="ECO:0000313" key="3">
    <source>
        <dbReference type="Proteomes" id="UP000263993"/>
    </source>
</evidence>
<reference evidence="3" key="1">
    <citation type="submission" date="2018-08" db="EMBL/GenBank/DDBJ databases">
        <authorList>
            <person name="Kim S.-J."/>
            <person name="Jung G.-Y."/>
        </authorList>
    </citation>
    <scope>NUCLEOTIDE SEQUENCE [LARGE SCALE GENOMIC DNA]</scope>
    <source>
        <strain evidence="3">GY_H</strain>
    </source>
</reference>
<keyword evidence="1" id="KW-0812">Transmembrane</keyword>
<proteinExistence type="predicted"/>
<dbReference type="AlphaFoldDB" id="A0A371B6M1"/>
<organism evidence="2 3">
    <name type="scientific">Undibacter mobilis</name>
    <dbReference type="NCBI Taxonomy" id="2292256"/>
    <lineage>
        <taxon>Bacteria</taxon>
        <taxon>Pseudomonadati</taxon>
        <taxon>Pseudomonadota</taxon>
        <taxon>Alphaproteobacteria</taxon>
        <taxon>Hyphomicrobiales</taxon>
        <taxon>Nitrobacteraceae</taxon>
        <taxon>Undibacter</taxon>
    </lineage>
</organism>
<keyword evidence="1" id="KW-1133">Transmembrane helix</keyword>
<accession>A0A371B6M1</accession>
<dbReference type="EMBL" id="QRGO01000001">
    <property type="protein sequence ID" value="RDV03245.1"/>
    <property type="molecule type" value="Genomic_DNA"/>
</dbReference>
<evidence type="ECO:0000313" key="2">
    <source>
        <dbReference type="EMBL" id="RDV03245.1"/>
    </source>
</evidence>
<evidence type="ECO:0000256" key="1">
    <source>
        <dbReference type="SAM" id="Phobius"/>
    </source>
</evidence>